<dbReference type="GO" id="GO:0050852">
    <property type="term" value="P:T cell receptor signaling pathway"/>
    <property type="evidence" value="ECO:0007669"/>
    <property type="project" value="TreeGrafter"/>
</dbReference>
<evidence type="ECO:0000256" key="3">
    <source>
        <dbReference type="ARBA" id="ARBA00022490"/>
    </source>
</evidence>
<evidence type="ECO:0000256" key="2">
    <source>
        <dbReference type="ARBA" id="ARBA00004514"/>
    </source>
</evidence>
<dbReference type="PROSITE" id="PS50835">
    <property type="entry name" value="IG_LIKE"/>
    <property type="match status" value="1"/>
</dbReference>
<dbReference type="PANTHER" id="PTHR24100">
    <property type="entry name" value="BUTYROPHILIN"/>
    <property type="match status" value="1"/>
</dbReference>
<keyword evidence="4" id="KW-0732">Signal</keyword>
<feature type="region of interest" description="Disordered" evidence="9">
    <location>
        <begin position="110"/>
        <end position="130"/>
    </location>
</feature>
<accession>A0A8J4TSC4</accession>
<dbReference type="Pfam" id="PF07686">
    <property type="entry name" value="V-set"/>
    <property type="match status" value="1"/>
</dbReference>
<evidence type="ECO:0000256" key="8">
    <source>
        <dbReference type="ARBA" id="ARBA00023319"/>
    </source>
</evidence>
<dbReference type="SMART" id="SM00409">
    <property type="entry name" value="IG"/>
    <property type="match status" value="1"/>
</dbReference>
<keyword evidence="3" id="KW-0963">Cytoplasm</keyword>
<reference evidence="12" key="1">
    <citation type="submission" date="2020-07" db="EMBL/GenBank/DDBJ databases">
        <title>Clarias magur genome sequencing, assembly and annotation.</title>
        <authorList>
            <person name="Kushwaha B."/>
            <person name="Kumar R."/>
            <person name="Das P."/>
            <person name="Joshi C.G."/>
            <person name="Kumar D."/>
            <person name="Nagpure N.S."/>
            <person name="Pandey M."/>
            <person name="Agarwal S."/>
            <person name="Srivastava S."/>
            <person name="Singh M."/>
            <person name="Sahoo L."/>
            <person name="Jayasankar P."/>
            <person name="Meher P.K."/>
            <person name="Koringa P.G."/>
            <person name="Iquebal M.A."/>
            <person name="Das S.P."/>
            <person name="Bit A."/>
            <person name="Patnaik S."/>
            <person name="Patel N."/>
            <person name="Shah T.M."/>
            <person name="Hinsu A."/>
            <person name="Jena J.K."/>
        </authorList>
    </citation>
    <scope>NUCLEOTIDE SEQUENCE</scope>
    <source>
        <strain evidence="12">CIFAMagur01</strain>
        <tissue evidence="12">Testis</tissue>
    </source>
</reference>
<keyword evidence="7" id="KW-0325">Glycoprotein</keyword>
<dbReference type="Pfam" id="PF23679">
    <property type="entry name" value="UPA-FIIND"/>
    <property type="match status" value="1"/>
</dbReference>
<keyword evidence="8" id="KW-0393">Immunoglobulin domain</keyword>
<dbReference type="InterPro" id="IPR050504">
    <property type="entry name" value="IgSF_BTN/MOG"/>
</dbReference>
<dbReference type="GO" id="GO:0001817">
    <property type="term" value="P:regulation of cytokine production"/>
    <property type="evidence" value="ECO:0007669"/>
    <property type="project" value="TreeGrafter"/>
</dbReference>
<dbReference type="GO" id="GO:0005829">
    <property type="term" value="C:cytosol"/>
    <property type="evidence" value="ECO:0007669"/>
    <property type="project" value="UniProtKB-SubCell"/>
</dbReference>
<dbReference type="GO" id="GO:0009897">
    <property type="term" value="C:external side of plasma membrane"/>
    <property type="evidence" value="ECO:0007669"/>
    <property type="project" value="TreeGrafter"/>
</dbReference>
<feature type="non-terminal residue" evidence="12">
    <location>
        <position position="400"/>
    </location>
</feature>
<evidence type="ECO:0000313" key="12">
    <source>
        <dbReference type="EMBL" id="KAF5900850.1"/>
    </source>
</evidence>
<keyword evidence="6" id="KW-1015">Disulfide bond</keyword>
<dbReference type="AlphaFoldDB" id="A0A8J4TSC4"/>
<proteinExistence type="predicted"/>
<evidence type="ECO:0000259" key="10">
    <source>
        <dbReference type="PROSITE" id="PS50835"/>
    </source>
</evidence>
<sequence>MATASNEFQLNGQIHIQWNELLPVTLSCRLFPEISAVTMEIRWFKETNCVCVYKNRQVIVGRGYEGRVSLFTDELERGNVSLQLRHCTESDEGYYLCQVTDGDRTEEITVEMRESSDSDDEEDDRQRMDRRREKANEGICSTDWFLCPHAGQFMCKLTNLKFKMEGEGEVLYRIVSWDSYPLDGLSQKEPAGPLYSINCNKGLIKYLHLPHSETRIDEVELTVAHMAGGYWEIIQPLSVTKTHVVIDVRGFSLLSLMKPRPTEVQSVAAQVLLFYKKMIGKHRKSKLHMYLLPEDVPIEKVRKKQEKTTPVETCGTCELIPDKKYWPFFTNTDIEIKVQPKCQKFKRDHGPNYHPTFEVIFNAEVEQITVGLRDERSEEVWARDVEISNTEEASLKKNTT</sequence>
<dbReference type="GO" id="GO:1903037">
    <property type="term" value="P:regulation of leukocyte cell-cell adhesion"/>
    <property type="evidence" value="ECO:0007669"/>
    <property type="project" value="UniProtKB-ARBA"/>
</dbReference>
<evidence type="ECO:0000256" key="7">
    <source>
        <dbReference type="ARBA" id="ARBA00023180"/>
    </source>
</evidence>
<dbReference type="InterPro" id="IPR013783">
    <property type="entry name" value="Ig-like_fold"/>
</dbReference>
<dbReference type="PANTHER" id="PTHR24100:SF130">
    <property type="entry name" value="BUTYROPHILIN-LIKE PROTEIN 9"/>
    <property type="match status" value="1"/>
</dbReference>
<evidence type="ECO:0000259" key="11">
    <source>
        <dbReference type="PROSITE" id="PS51830"/>
    </source>
</evidence>
<keyword evidence="5" id="KW-0472">Membrane</keyword>
<dbReference type="Proteomes" id="UP000727407">
    <property type="component" value="Unassembled WGS sequence"/>
</dbReference>
<evidence type="ECO:0000256" key="1">
    <source>
        <dbReference type="ARBA" id="ARBA00004370"/>
    </source>
</evidence>
<dbReference type="Gene3D" id="2.60.40.10">
    <property type="entry name" value="Immunoglobulins"/>
    <property type="match status" value="1"/>
</dbReference>
<evidence type="ECO:0000256" key="6">
    <source>
        <dbReference type="ARBA" id="ARBA00023157"/>
    </source>
</evidence>
<comment type="caution">
    <text evidence="12">The sequence shown here is derived from an EMBL/GenBank/DDBJ whole genome shotgun (WGS) entry which is preliminary data.</text>
</comment>
<dbReference type="InterPro" id="IPR013106">
    <property type="entry name" value="Ig_V-set"/>
</dbReference>
<organism evidence="12 13">
    <name type="scientific">Clarias magur</name>
    <name type="common">Asian catfish</name>
    <name type="synonym">Macropteronotus magur</name>
    <dbReference type="NCBI Taxonomy" id="1594786"/>
    <lineage>
        <taxon>Eukaryota</taxon>
        <taxon>Metazoa</taxon>
        <taxon>Chordata</taxon>
        <taxon>Craniata</taxon>
        <taxon>Vertebrata</taxon>
        <taxon>Euteleostomi</taxon>
        <taxon>Actinopterygii</taxon>
        <taxon>Neopterygii</taxon>
        <taxon>Teleostei</taxon>
        <taxon>Ostariophysi</taxon>
        <taxon>Siluriformes</taxon>
        <taxon>Clariidae</taxon>
        <taxon>Clarias</taxon>
    </lineage>
</organism>
<dbReference type="Pfam" id="PF13553">
    <property type="entry name" value="FIIND"/>
    <property type="match status" value="1"/>
</dbReference>
<protein>
    <submittedName>
        <fullName evidence="12">NACHT, LRR and PYD domains-containing protein 1b allele 2-like</fullName>
    </submittedName>
</protein>
<keyword evidence="13" id="KW-1185">Reference proteome</keyword>
<comment type="subcellular location">
    <subcellularLocation>
        <location evidence="2">Cytoplasm</location>
        <location evidence="2">Cytosol</location>
    </subcellularLocation>
    <subcellularLocation>
        <location evidence="1">Membrane</location>
    </subcellularLocation>
</comment>
<dbReference type="EMBL" id="QNUK01000125">
    <property type="protein sequence ID" value="KAF5900850.1"/>
    <property type="molecule type" value="Genomic_DNA"/>
</dbReference>
<dbReference type="InterPro" id="IPR007110">
    <property type="entry name" value="Ig-like_dom"/>
</dbReference>
<feature type="domain" description="Ig-like" evidence="10">
    <location>
        <begin position="24"/>
        <end position="109"/>
    </location>
</feature>
<evidence type="ECO:0000256" key="9">
    <source>
        <dbReference type="SAM" id="MobiDB-lite"/>
    </source>
</evidence>
<dbReference type="GO" id="GO:0005102">
    <property type="term" value="F:signaling receptor binding"/>
    <property type="evidence" value="ECO:0007669"/>
    <property type="project" value="TreeGrafter"/>
</dbReference>
<gene>
    <name evidence="12" type="ORF">DAT39_009403</name>
</gene>
<dbReference type="InterPro" id="IPR025307">
    <property type="entry name" value="FIIND_dom"/>
</dbReference>
<dbReference type="SUPFAM" id="SSF48726">
    <property type="entry name" value="Immunoglobulin"/>
    <property type="match status" value="1"/>
</dbReference>
<dbReference type="GO" id="GO:0050863">
    <property type="term" value="P:regulation of T cell activation"/>
    <property type="evidence" value="ECO:0007669"/>
    <property type="project" value="UniProtKB-ARBA"/>
</dbReference>
<dbReference type="InterPro" id="IPR036179">
    <property type="entry name" value="Ig-like_dom_sf"/>
</dbReference>
<feature type="domain" description="FIIND" evidence="11">
    <location>
        <begin position="124"/>
        <end position="399"/>
    </location>
</feature>
<name>A0A8J4TSC4_CLAMG</name>
<dbReference type="OrthoDB" id="8891580at2759"/>
<dbReference type="InterPro" id="IPR003599">
    <property type="entry name" value="Ig_sub"/>
</dbReference>
<evidence type="ECO:0000313" key="13">
    <source>
        <dbReference type="Proteomes" id="UP000727407"/>
    </source>
</evidence>
<dbReference type="FunFam" id="2.60.40.10:FF:000142">
    <property type="entry name" value="V-set domain-containing T-cell activation inhibitor 1"/>
    <property type="match status" value="1"/>
</dbReference>
<dbReference type="PROSITE" id="PS51830">
    <property type="entry name" value="FIIND"/>
    <property type="match status" value="1"/>
</dbReference>
<evidence type="ECO:0000256" key="5">
    <source>
        <dbReference type="ARBA" id="ARBA00023136"/>
    </source>
</evidence>
<evidence type="ECO:0000256" key="4">
    <source>
        <dbReference type="ARBA" id="ARBA00022729"/>
    </source>
</evidence>